<comment type="caution">
    <text evidence="2">The sequence shown here is derived from an EMBL/GenBank/DDBJ whole genome shotgun (WGS) entry which is preliminary data.</text>
</comment>
<keyword evidence="3" id="KW-1185">Reference proteome</keyword>
<dbReference type="Pfam" id="PF05258">
    <property type="entry name" value="DciA"/>
    <property type="match status" value="1"/>
</dbReference>
<evidence type="ECO:0000313" key="2">
    <source>
        <dbReference type="EMBL" id="PWR23531.1"/>
    </source>
</evidence>
<sequence>MVRSTKTFDPSPERRRRTEPASANLAALLRSVAGKRGFAAAEIVTHWPLIVGERLAACTLPERLRFERNANEGGVLEVRVDGPLALELQHLEPQIVEKVNGFCGYRAAARLKLTRGHVPPPAPRRGPLPPVPPAEKAAIDRMVAAIEDDHLREALASLGRAMRARAIADGGR</sequence>
<dbReference type="PANTHER" id="PTHR36456:SF1">
    <property type="entry name" value="UPF0232 PROTEIN SCO3875"/>
    <property type="match status" value="1"/>
</dbReference>
<dbReference type="EMBL" id="QGLF01000001">
    <property type="protein sequence ID" value="PWR23531.1"/>
    <property type="molecule type" value="Genomic_DNA"/>
</dbReference>
<organism evidence="2 3">
    <name type="scientific">Zavarzinia compransoris</name>
    <dbReference type="NCBI Taxonomy" id="1264899"/>
    <lineage>
        <taxon>Bacteria</taxon>
        <taxon>Pseudomonadati</taxon>
        <taxon>Pseudomonadota</taxon>
        <taxon>Alphaproteobacteria</taxon>
        <taxon>Rhodospirillales</taxon>
        <taxon>Zavarziniaceae</taxon>
        <taxon>Zavarzinia</taxon>
    </lineage>
</organism>
<dbReference type="InterPro" id="IPR010593">
    <property type="entry name" value="DUF1159"/>
</dbReference>
<dbReference type="Proteomes" id="UP000246077">
    <property type="component" value="Unassembled WGS sequence"/>
</dbReference>
<evidence type="ECO:0000256" key="1">
    <source>
        <dbReference type="SAM" id="MobiDB-lite"/>
    </source>
</evidence>
<accession>A0A317EA00</accession>
<dbReference type="AlphaFoldDB" id="A0A317EA00"/>
<dbReference type="PIRSF" id="PIRSF032064">
    <property type="entry name" value="UCP032064"/>
    <property type="match status" value="1"/>
</dbReference>
<proteinExistence type="predicted"/>
<feature type="region of interest" description="Disordered" evidence="1">
    <location>
        <begin position="1"/>
        <end position="20"/>
    </location>
</feature>
<reference evidence="3" key="1">
    <citation type="submission" date="2018-05" db="EMBL/GenBank/DDBJ databases">
        <title>Zavarzinia sp. HR-AS.</title>
        <authorList>
            <person name="Lee Y."/>
            <person name="Jeon C.O."/>
        </authorList>
    </citation>
    <scope>NUCLEOTIDE SEQUENCE [LARGE SCALE GENOMIC DNA]</scope>
    <source>
        <strain evidence="3">DSM 1231</strain>
    </source>
</reference>
<protein>
    <submittedName>
        <fullName evidence="2">DUF721 domain-containing protein</fullName>
    </submittedName>
</protein>
<gene>
    <name evidence="2" type="ORF">DKG75_02865</name>
</gene>
<dbReference type="InterPro" id="IPR007922">
    <property type="entry name" value="DciA-like"/>
</dbReference>
<name>A0A317EA00_9PROT</name>
<dbReference type="RefSeq" id="WP_109919563.1">
    <property type="nucleotide sequence ID" value="NZ_QGLF01000001.1"/>
</dbReference>
<dbReference type="OrthoDB" id="7160947at2"/>
<evidence type="ECO:0000313" key="3">
    <source>
        <dbReference type="Proteomes" id="UP000246077"/>
    </source>
</evidence>
<dbReference type="PANTHER" id="PTHR36456">
    <property type="entry name" value="UPF0232 PROTEIN SCO3875"/>
    <property type="match status" value="1"/>
</dbReference>